<evidence type="ECO:0000313" key="2">
    <source>
        <dbReference type="Proteomes" id="UP000704712"/>
    </source>
</evidence>
<protein>
    <submittedName>
        <fullName evidence="1">Uncharacterized protein</fullName>
    </submittedName>
</protein>
<reference evidence="1" key="1">
    <citation type="submission" date="2020-03" db="EMBL/GenBank/DDBJ databases">
        <title>Hybrid Assembly of Korean Phytophthora infestans isolates.</title>
        <authorList>
            <person name="Prokchorchik M."/>
            <person name="Lee Y."/>
            <person name="Seo J."/>
            <person name="Cho J.-H."/>
            <person name="Park Y.-E."/>
            <person name="Jang D.-C."/>
            <person name="Im J.-S."/>
            <person name="Choi J.-G."/>
            <person name="Park H.-J."/>
            <person name="Lee G.-B."/>
            <person name="Lee Y.-G."/>
            <person name="Hong S.-Y."/>
            <person name="Cho K."/>
            <person name="Sohn K.H."/>
        </authorList>
    </citation>
    <scope>NUCLEOTIDE SEQUENCE</scope>
    <source>
        <strain evidence="1">KR_2_A2</strain>
    </source>
</reference>
<sequence>MNEFLRVIDVVLVFDNGQVLLVSECEADHILQLLWSASASACCSFRFLNLAFAWDNIGRFAKLPRLLKVDLALGSSLDRAFPLSVAASCHLYNGETMLLKDQQTAIDPICRVLLRPLAQRVATISNFVKSRGNGHKWTHSCLYKAWTSKT</sequence>
<accession>A0A8S9V3Z3</accession>
<proteinExistence type="predicted"/>
<dbReference type="EMBL" id="JAACNO010000412">
    <property type="protein sequence ID" value="KAF4147690.1"/>
    <property type="molecule type" value="Genomic_DNA"/>
</dbReference>
<dbReference type="Proteomes" id="UP000704712">
    <property type="component" value="Unassembled WGS sequence"/>
</dbReference>
<dbReference type="AlphaFoldDB" id="A0A8S9V3Z3"/>
<organism evidence="1 2">
    <name type="scientific">Phytophthora infestans</name>
    <name type="common">Potato late blight agent</name>
    <name type="synonym">Botrytis infestans</name>
    <dbReference type="NCBI Taxonomy" id="4787"/>
    <lineage>
        <taxon>Eukaryota</taxon>
        <taxon>Sar</taxon>
        <taxon>Stramenopiles</taxon>
        <taxon>Oomycota</taxon>
        <taxon>Peronosporomycetes</taxon>
        <taxon>Peronosporales</taxon>
        <taxon>Peronosporaceae</taxon>
        <taxon>Phytophthora</taxon>
    </lineage>
</organism>
<evidence type="ECO:0000313" key="1">
    <source>
        <dbReference type="EMBL" id="KAF4147690.1"/>
    </source>
</evidence>
<comment type="caution">
    <text evidence="1">The sequence shown here is derived from an EMBL/GenBank/DDBJ whole genome shotgun (WGS) entry which is preliminary data.</text>
</comment>
<name>A0A8S9V3Z3_PHYIN</name>
<gene>
    <name evidence="1" type="ORF">GN958_ATG03045</name>
</gene>